<reference evidence="2" key="1">
    <citation type="journal article" date="2019" name="Int. J. Syst. Evol. Microbiol.">
        <title>The Global Catalogue of Microorganisms (GCM) 10K type strain sequencing project: providing services to taxonomists for standard genome sequencing and annotation.</title>
        <authorList>
            <consortium name="The Broad Institute Genomics Platform"/>
            <consortium name="The Broad Institute Genome Sequencing Center for Infectious Disease"/>
            <person name="Wu L."/>
            <person name="Ma J."/>
        </authorList>
    </citation>
    <scope>NUCLEOTIDE SEQUENCE [LARGE SCALE GENOMIC DNA]</scope>
    <source>
        <strain evidence="2">JCM 3296</strain>
    </source>
</reference>
<evidence type="ECO:0000313" key="1">
    <source>
        <dbReference type="EMBL" id="GGU45695.1"/>
    </source>
</evidence>
<gene>
    <name evidence="1" type="ORF">GCM10010178_42670</name>
</gene>
<dbReference type="RefSeq" id="WP_189255461.1">
    <property type="nucleotide sequence ID" value="NZ_BMRE01000018.1"/>
</dbReference>
<proteinExistence type="predicted"/>
<protein>
    <submittedName>
        <fullName evidence="1">Uncharacterized protein</fullName>
    </submittedName>
</protein>
<keyword evidence="2" id="KW-1185">Reference proteome</keyword>
<dbReference type="Proteomes" id="UP000649573">
    <property type="component" value="Unassembled WGS sequence"/>
</dbReference>
<accession>A0ABQ2UQQ6</accession>
<comment type="caution">
    <text evidence="1">The sequence shown here is derived from an EMBL/GenBank/DDBJ whole genome shotgun (WGS) entry which is preliminary data.</text>
</comment>
<organism evidence="1 2">
    <name type="scientific">Lentzea flava</name>
    <dbReference type="NCBI Taxonomy" id="103732"/>
    <lineage>
        <taxon>Bacteria</taxon>
        <taxon>Bacillati</taxon>
        <taxon>Actinomycetota</taxon>
        <taxon>Actinomycetes</taxon>
        <taxon>Pseudonocardiales</taxon>
        <taxon>Pseudonocardiaceae</taxon>
        <taxon>Lentzea</taxon>
    </lineage>
</organism>
<name>A0ABQ2UQQ6_9PSEU</name>
<dbReference type="EMBL" id="BMRE01000018">
    <property type="protein sequence ID" value="GGU45695.1"/>
    <property type="molecule type" value="Genomic_DNA"/>
</dbReference>
<evidence type="ECO:0000313" key="2">
    <source>
        <dbReference type="Proteomes" id="UP000649573"/>
    </source>
</evidence>
<sequence>MQADKLLSLIDIAGQVQGSQHLIKTGGWLSWSIHLENGDWVLTATFEDSETKQVSQQSWVLTPYLPRTKWGVRRTSPLRR</sequence>